<organism evidence="1 2">
    <name type="scientific">Kitasatospora cinereorecta</name>
    <dbReference type="NCBI Taxonomy" id="285560"/>
    <lineage>
        <taxon>Bacteria</taxon>
        <taxon>Bacillati</taxon>
        <taxon>Actinomycetota</taxon>
        <taxon>Actinomycetes</taxon>
        <taxon>Kitasatosporales</taxon>
        <taxon>Streptomycetaceae</taxon>
        <taxon>Kitasatospora</taxon>
    </lineage>
</organism>
<evidence type="ECO:0000313" key="2">
    <source>
        <dbReference type="Proteomes" id="UP001596066"/>
    </source>
</evidence>
<protein>
    <submittedName>
        <fullName evidence="1">Uncharacterized protein</fullName>
    </submittedName>
</protein>
<keyword evidence="2" id="KW-1185">Reference proteome</keyword>
<evidence type="ECO:0000313" key="1">
    <source>
        <dbReference type="EMBL" id="MFC5647372.1"/>
    </source>
</evidence>
<dbReference type="RefSeq" id="WP_346148365.1">
    <property type="nucleotide sequence ID" value="NZ_BAAAUA010000048.1"/>
</dbReference>
<proteinExistence type="predicted"/>
<accession>A0ABW0VR03</accession>
<gene>
    <name evidence="1" type="ORF">ACFPZF_39305</name>
</gene>
<dbReference type="Proteomes" id="UP001596066">
    <property type="component" value="Unassembled WGS sequence"/>
</dbReference>
<name>A0ABW0VR03_9ACTN</name>
<sequence>MLVEALAALATAGGTAVVQAIGTDAWEAVRERIARLFGRHEDRQAQLALERLDQTAGAVEQADPDRAEHVRTRQEAAWQSRFEDLLESLNEAERMQAASELRELVELARTAGSVSAGDSGLAAGRDIEVHAENHAVAGGVIRGSVHMGNPPTAGADED</sequence>
<reference evidence="2" key="1">
    <citation type="journal article" date="2019" name="Int. J. Syst. Evol. Microbiol.">
        <title>The Global Catalogue of Microorganisms (GCM) 10K type strain sequencing project: providing services to taxonomists for standard genome sequencing and annotation.</title>
        <authorList>
            <consortium name="The Broad Institute Genomics Platform"/>
            <consortium name="The Broad Institute Genome Sequencing Center for Infectious Disease"/>
            <person name="Wu L."/>
            <person name="Ma J."/>
        </authorList>
    </citation>
    <scope>NUCLEOTIDE SEQUENCE [LARGE SCALE GENOMIC DNA]</scope>
    <source>
        <strain evidence="2">CGMCC 4.1622</strain>
    </source>
</reference>
<comment type="caution">
    <text evidence="1">The sequence shown here is derived from an EMBL/GenBank/DDBJ whole genome shotgun (WGS) entry which is preliminary data.</text>
</comment>
<dbReference type="EMBL" id="JBHSOC010000160">
    <property type="protein sequence ID" value="MFC5647372.1"/>
    <property type="molecule type" value="Genomic_DNA"/>
</dbReference>